<comment type="similarity">
    <text evidence="1 9">Belongs to the sigma-54 factor family.</text>
</comment>
<dbReference type="Pfam" id="PF00309">
    <property type="entry name" value="Sigma54_AID"/>
    <property type="match status" value="1"/>
</dbReference>
<sequence length="520" mass="58567">MALSPSFELRQSQSLVMTPQLMQSIKLLQMTAAELEHFIEEALEKNPLLERQNGQEFTEKTDNEAIKNSDAQTNNVFDNSAGAPENFEQNIDSDQNLYETPDPETLSNMFDGGDEAVFSQKSSPEHFGEKEYSSDWTTSFIGSSPIEDVNIVETVAYKPGLQDFVAEQIGFAFKNKEEHDIACYLSSELDEAGYFNGSVDKVADELSVSKTLVHNILKRLQQLDPPGIFATSLCECLSLQLERQNRLDPAISVILDNLPLLAKRDFVTLSRLSGLEESEVVDILNEIRSLDPKPGTAYSASTPIPVVPDVIISENPNGEFTVELNREVLPKLVIHRDYVVKIGKDNVDRSFISNCYQNANWLLKALDQRERTLITVSAEIARHQQEFLRRGISFLKPLTLATVAEAVHMHESTISRVTANKYVATPRGIFEMRSFFSAALQSTDGGEQYATEAVRQRIRKLIDSETADHVLSDDTLVQLLKKENIDIARRTVAKYREMMNISSSVLRRREKKRQIHTTTD</sequence>
<evidence type="ECO:0000256" key="8">
    <source>
        <dbReference type="ARBA" id="ARBA00023163"/>
    </source>
</evidence>
<keyword evidence="4 9" id="KW-0548">Nucleotidyltransferase</keyword>
<dbReference type="RefSeq" id="WP_078038823.1">
    <property type="nucleotide sequence ID" value="NZ_CP015820.1"/>
</dbReference>
<dbReference type="PRINTS" id="PR00045">
    <property type="entry name" value="SIGMA54FCT"/>
</dbReference>
<dbReference type="GO" id="GO:0001216">
    <property type="term" value="F:DNA-binding transcription activator activity"/>
    <property type="evidence" value="ECO:0007669"/>
    <property type="project" value="InterPro"/>
</dbReference>
<feature type="domain" description="RNA polymerase sigma factor 54 core-binding" evidence="11">
    <location>
        <begin position="153"/>
        <end position="338"/>
    </location>
</feature>
<evidence type="ECO:0000256" key="7">
    <source>
        <dbReference type="ARBA" id="ARBA00023125"/>
    </source>
</evidence>
<dbReference type="AlphaFoldDB" id="A0A1U9M8H3"/>
<protein>
    <recommendedName>
        <fullName evidence="9">RNA polymerase sigma-54 factor</fullName>
    </recommendedName>
</protein>
<dbReference type="Proteomes" id="UP000189660">
    <property type="component" value="Chromosome"/>
</dbReference>
<keyword evidence="6 9" id="KW-0731">Sigma factor</keyword>
<evidence type="ECO:0000256" key="6">
    <source>
        <dbReference type="ARBA" id="ARBA00023082"/>
    </source>
</evidence>
<name>A0A1U9M8H3_9HYPH</name>
<keyword evidence="3 9" id="KW-0808">Transferase</keyword>
<dbReference type="InterPro" id="IPR000394">
    <property type="entry name" value="RNA_pol_sigma_54"/>
</dbReference>
<evidence type="ECO:0000256" key="3">
    <source>
        <dbReference type="ARBA" id="ARBA00022679"/>
    </source>
</evidence>
<dbReference type="PROSITE" id="PS00718">
    <property type="entry name" value="SIGMA54_2"/>
    <property type="match status" value="1"/>
</dbReference>
<organism evidence="12 13">
    <name type="scientific">Bartonella apihabitans</name>
    <dbReference type="NCBI Taxonomy" id="2750929"/>
    <lineage>
        <taxon>Bacteria</taxon>
        <taxon>Pseudomonadati</taxon>
        <taxon>Pseudomonadota</taxon>
        <taxon>Alphaproteobacteria</taxon>
        <taxon>Hyphomicrobiales</taxon>
        <taxon>Bartonellaceae</taxon>
        <taxon>Bartonella</taxon>
    </lineage>
</organism>
<dbReference type="PANTHER" id="PTHR32248:SF4">
    <property type="entry name" value="RNA POLYMERASE SIGMA-54 FACTOR"/>
    <property type="match status" value="1"/>
</dbReference>
<evidence type="ECO:0000259" key="11">
    <source>
        <dbReference type="Pfam" id="PF04963"/>
    </source>
</evidence>
<proteinExistence type="inferred from homology"/>
<dbReference type="EMBL" id="CP015820">
    <property type="protein sequence ID" value="AQT41613.1"/>
    <property type="molecule type" value="Genomic_DNA"/>
</dbReference>
<dbReference type="PROSITE" id="PS50044">
    <property type="entry name" value="SIGMA54_3"/>
    <property type="match status" value="1"/>
</dbReference>
<gene>
    <name evidence="12" type="ORF">BBC0178_001050</name>
</gene>
<dbReference type="OrthoDB" id="9814402at2"/>
<evidence type="ECO:0000256" key="2">
    <source>
        <dbReference type="ARBA" id="ARBA00022478"/>
    </source>
</evidence>
<dbReference type="GO" id="GO:0003677">
    <property type="term" value="F:DNA binding"/>
    <property type="evidence" value="ECO:0007669"/>
    <property type="project" value="UniProtKB-KW"/>
</dbReference>
<evidence type="ECO:0000256" key="5">
    <source>
        <dbReference type="ARBA" id="ARBA00023015"/>
    </source>
</evidence>
<dbReference type="PANTHER" id="PTHR32248">
    <property type="entry name" value="RNA POLYMERASE SIGMA-54 FACTOR"/>
    <property type="match status" value="1"/>
</dbReference>
<evidence type="ECO:0000259" key="10">
    <source>
        <dbReference type="Pfam" id="PF04552"/>
    </source>
</evidence>
<evidence type="ECO:0000256" key="4">
    <source>
        <dbReference type="ARBA" id="ARBA00022695"/>
    </source>
</evidence>
<keyword evidence="2 9" id="KW-0240">DNA-directed RNA polymerase</keyword>
<dbReference type="GO" id="GO:0006352">
    <property type="term" value="P:DNA-templated transcription initiation"/>
    <property type="evidence" value="ECO:0007669"/>
    <property type="project" value="InterPro"/>
</dbReference>
<evidence type="ECO:0000256" key="9">
    <source>
        <dbReference type="PIRNR" id="PIRNR000774"/>
    </source>
</evidence>
<dbReference type="NCBIfam" id="NF004596">
    <property type="entry name" value="PRK05932.1-3"/>
    <property type="match status" value="1"/>
</dbReference>
<evidence type="ECO:0000313" key="12">
    <source>
        <dbReference type="EMBL" id="AQT41613.1"/>
    </source>
</evidence>
<keyword evidence="8 9" id="KW-0804">Transcription</keyword>
<dbReference type="GO" id="GO:0000428">
    <property type="term" value="C:DNA-directed RNA polymerase complex"/>
    <property type="evidence" value="ECO:0007669"/>
    <property type="project" value="UniProtKB-KW"/>
</dbReference>
<dbReference type="InterPro" id="IPR007634">
    <property type="entry name" value="RNA_pol_sigma_54_DNA-bd"/>
</dbReference>
<dbReference type="GO" id="GO:0016779">
    <property type="term" value="F:nucleotidyltransferase activity"/>
    <property type="evidence" value="ECO:0007669"/>
    <property type="project" value="UniProtKB-KW"/>
</dbReference>
<dbReference type="Gene3D" id="1.10.10.60">
    <property type="entry name" value="Homeodomain-like"/>
    <property type="match status" value="1"/>
</dbReference>
<dbReference type="InterPro" id="IPR007046">
    <property type="entry name" value="RNA_pol_sigma_54_core-bd"/>
</dbReference>
<evidence type="ECO:0000313" key="13">
    <source>
        <dbReference type="Proteomes" id="UP000189660"/>
    </source>
</evidence>
<feature type="domain" description="RNA polymerase sigma factor 54 DNA-binding" evidence="10">
    <location>
        <begin position="350"/>
        <end position="509"/>
    </location>
</feature>
<dbReference type="Pfam" id="PF04963">
    <property type="entry name" value="Sigma54_CBD"/>
    <property type="match status" value="1"/>
</dbReference>
<dbReference type="InterPro" id="IPR038709">
    <property type="entry name" value="RpoN_core-bd_sf"/>
</dbReference>
<keyword evidence="7 9" id="KW-0238">DNA-binding</keyword>
<dbReference type="Gene3D" id="1.10.10.1330">
    <property type="entry name" value="RNA polymerase sigma-54 factor, core-binding domain"/>
    <property type="match status" value="1"/>
</dbReference>
<comment type="function">
    <text evidence="9">Sigma factors are initiation factors that promote the attachment of RNA polymerase to specific initiation sites and are then released.</text>
</comment>
<dbReference type="NCBIfam" id="NF009118">
    <property type="entry name" value="PRK12469.1"/>
    <property type="match status" value="1"/>
</dbReference>
<keyword evidence="13" id="KW-1185">Reference proteome</keyword>
<accession>A0A1U9M8H3</accession>
<dbReference type="Pfam" id="PF04552">
    <property type="entry name" value="Sigma54_DBD"/>
    <property type="match status" value="1"/>
</dbReference>
<dbReference type="GO" id="GO:0016987">
    <property type="term" value="F:sigma factor activity"/>
    <property type="evidence" value="ECO:0007669"/>
    <property type="project" value="UniProtKB-KW"/>
</dbReference>
<evidence type="ECO:0000256" key="1">
    <source>
        <dbReference type="ARBA" id="ARBA00008798"/>
    </source>
</evidence>
<dbReference type="PROSITE" id="PS00717">
    <property type="entry name" value="SIGMA54_1"/>
    <property type="match status" value="1"/>
</dbReference>
<dbReference type="KEGG" id="bapa:BBC0178_001050"/>
<dbReference type="NCBIfam" id="TIGR02395">
    <property type="entry name" value="rpoN_sigma"/>
    <property type="match status" value="1"/>
</dbReference>
<dbReference type="PIRSF" id="PIRSF000774">
    <property type="entry name" value="RpoN"/>
    <property type="match status" value="1"/>
</dbReference>
<keyword evidence="5 9" id="KW-0805">Transcription regulation</keyword>
<reference evidence="12 13" key="1">
    <citation type="submission" date="2016-11" db="EMBL/GenBank/DDBJ databases">
        <title>Comparative genomics of Bartonella apis.</title>
        <authorList>
            <person name="Engel P."/>
        </authorList>
    </citation>
    <scope>NUCLEOTIDE SEQUENCE [LARGE SCALE GENOMIC DNA]</scope>
    <source>
        <strain evidence="12 13">BBC0178</strain>
    </source>
</reference>